<proteinExistence type="predicted"/>
<organism evidence="1 2">
    <name type="scientific">Fasciola hepatica</name>
    <name type="common">Liver fluke</name>
    <dbReference type="NCBI Taxonomy" id="6192"/>
    <lineage>
        <taxon>Eukaryota</taxon>
        <taxon>Metazoa</taxon>
        <taxon>Spiralia</taxon>
        <taxon>Lophotrochozoa</taxon>
        <taxon>Platyhelminthes</taxon>
        <taxon>Trematoda</taxon>
        <taxon>Digenea</taxon>
        <taxon>Plagiorchiida</taxon>
        <taxon>Echinostomata</taxon>
        <taxon>Echinostomatoidea</taxon>
        <taxon>Fasciolidae</taxon>
        <taxon>Fasciola</taxon>
    </lineage>
</organism>
<reference evidence="1" key="1">
    <citation type="submission" date="2019-03" db="EMBL/GenBank/DDBJ databases">
        <title>Improved annotation for the trematode Fasciola hepatica.</title>
        <authorList>
            <person name="Choi Y.-J."/>
            <person name="Martin J."/>
            <person name="Mitreva M."/>
        </authorList>
    </citation>
    <scope>NUCLEOTIDE SEQUENCE [LARGE SCALE GENOMIC DNA]</scope>
</reference>
<evidence type="ECO:0000313" key="1">
    <source>
        <dbReference type="EMBL" id="THD22005.1"/>
    </source>
</evidence>
<dbReference type="Proteomes" id="UP000230066">
    <property type="component" value="Unassembled WGS sequence"/>
</dbReference>
<sequence>MVIRYLRQSRAEVASETDASNVAKSVHRIVTVTTGIASNLLLFHAGECIRYSLAAMNVIRYEAGSPTQQAGVLLIIFSFCLNPCLLLYTKVSMFTSLRKCICTGPLPCNWLTQPDPVTINEQACGSGG</sequence>
<protein>
    <submittedName>
        <fullName evidence="1">Uncharacterized protein</fullName>
    </submittedName>
</protein>
<keyword evidence="2" id="KW-1185">Reference proteome</keyword>
<comment type="caution">
    <text evidence="1">The sequence shown here is derived from an EMBL/GenBank/DDBJ whole genome shotgun (WGS) entry which is preliminary data.</text>
</comment>
<dbReference type="EMBL" id="JXXN02003066">
    <property type="protein sequence ID" value="THD22005.1"/>
    <property type="molecule type" value="Genomic_DNA"/>
</dbReference>
<gene>
    <name evidence="1" type="ORF">D915_007417</name>
</gene>
<dbReference type="AlphaFoldDB" id="A0A2H1C3I2"/>
<evidence type="ECO:0000313" key="2">
    <source>
        <dbReference type="Proteomes" id="UP000230066"/>
    </source>
</evidence>
<name>A0A2H1C3I2_FASHE</name>
<accession>A0A2H1C3I2</accession>